<evidence type="ECO:0000259" key="7">
    <source>
        <dbReference type="PROSITE" id="PS50071"/>
    </source>
</evidence>
<feature type="compositionally biased region" description="Polar residues" evidence="6">
    <location>
        <begin position="1352"/>
        <end position="1386"/>
    </location>
</feature>
<evidence type="ECO:0000256" key="2">
    <source>
        <dbReference type="ARBA" id="ARBA00023155"/>
    </source>
</evidence>
<keyword evidence="4" id="KW-0862">Zinc</keyword>
<dbReference type="STRING" id="576137.A0A1L7XPY0"/>
<dbReference type="PANTHER" id="PTHR11850">
    <property type="entry name" value="HOMEOBOX PROTEIN TRANSCRIPTION FACTORS"/>
    <property type="match status" value="1"/>
</dbReference>
<feature type="compositionally biased region" description="Low complexity" evidence="6">
    <location>
        <begin position="424"/>
        <end position="441"/>
    </location>
</feature>
<dbReference type="GO" id="GO:0005634">
    <property type="term" value="C:nucleus"/>
    <property type="evidence" value="ECO:0007669"/>
    <property type="project" value="UniProtKB-SubCell"/>
</dbReference>
<dbReference type="GO" id="GO:0006355">
    <property type="term" value="P:regulation of DNA-templated transcription"/>
    <property type="evidence" value="ECO:0007669"/>
    <property type="project" value="InterPro"/>
</dbReference>
<dbReference type="Gene3D" id="1.10.10.60">
    <property type="entry name" value="Homeodomain-like"/>
    <property type="match status" value="1"/>
</dbReference>
<evidence type="ECO:0000256" key="1">
    <source>
        <dbReference type="ARBA" id="ARBA00023125"/>
    </source>
</evidence>
<dbReference type="OrthoDB" id="10056939at2759"/>
<dbReference type="InterPro" id="IPR009057">
    <property type="entry name" value="Homeodomain-like_sf"/>
</dbReference>
<evidence type="ECO:0000256" key="5">
    <source>
        <dbReference type="PROSITE-ProRule" id="PRU00108"/>
    </source>
</evidence>
<dbReference type="EMBL" id="FJOG01000041">
    <property type="protein sequence ID" value="CZR67094.1"/>
    <property type="molecule type" value="Genomic_DNA"/>
</dbReference>
<accession>A0A1L7XPY0</accession>
<keyword evidence="1 5" id="KW-0238">DNA-binding</keyword>
<dbReference type="SMART" id="SM00389">
    <property type="entry name" value="HOX"/>
    <property type="match status" value="1"/>
</dbReference>
<organism evidence="9 10">
    <name type="scientific">Phialocephala subalpina</name>
    <dbReference type="NCBI Taxonomy" id="576137"/>
    <lineage>
        <taxon>Eukaryota</taxon>
        <taxon>Fungi</taxon>
        <taxon>Dikarya</taxon>
        <taxon>Ascomycota</taxon>
        <taxon>Pezizomycotina</taxon>
        <taxon>Leotiomycetes</taxon>
        <taxon>Helotiales</taxon>
        <taxon>Mollisiaceae</taxon>
        <taxon>Phialocephala</taxon>
        <taxon>Phialocephala fortinii species complex</taxon>
    </lineage>
</organism>
<feature type="region of interest" description="Disordered" evidence="6">
    <location>
        <begin position="1343"/>
        <end position="1395"/>
    </location>
</feature>
<keyword evidence="2 5" id="KW-0371">Homeobox</keyword>
<dbReference type="Pfam" id="PF05920">
    <property type="entry name" value="Homeobox_KN"/>
    <property type="match status" value="1"/>
</dbReference>
<evidence type="ECO:0000259" key="8">
    <source>
        <dbReference type="PROSITE" id="PS50157"/>
    </source>
</evidence>
<sequence>MTTIEEEKMDEFFNFDAAAHPLAEHDLDFSNLESGAYDIDLAFNQPEHDEDSFTALQHFTSAPDQEMSFDLHDPIPGTTTMGPDDFTDFQRWIEGSYVPTKPCAYCARLRLHCKIIKEGIRKGSCTSCVALARTCSLTHPNTKPPECDAQDLEQMVGDVAECDDGDWCQSKPLAEPCENCRHFGFQCSVVSQGGQSGQYPCGNCVSAAAPCSLVSQLDLGDWNMEDVMNPSTALEPANSSSQPNSRPNSFHQSRSGSNLVSLKSSDENMNASLDNNPKVGARFSREAIKVLRDWLSTHHSHPYPTDEEKENLRRRTGLNKTQITNWLANARRRGKVRPPRSVSPNVGNFAMAMDIPRRGTPALENMNPLERWKHSPPENEPAAITAIAKAVTSSTYSSGLDSPYTGYGHSQTDDGSQHSLYNVSSASSLGTSHGTSHSSGNSFASAFSHKSRGSFGSFGSFGGQRGRRRRRRPAPKPVKVAAMTAPVRTYQCTFCTETFKTKHDWQRHEKSLHLSLERWVCCPNGPQQYCADYGHNRCVFCGLPNPPEDHAETHNYSSCAERSLEERTFYRKDHLRQHLNLVHDVKFQSFSMDTWKVVTPEIRSRCGFCGVVLDTWSIRTDHLAEHFKGGKSMADWKGDWGFEPEILDIIENGIPPYLIHDERNSMNPFEASKENAEDEKTLEDLVKIGLVEYIHDQVIKGGVPTDADLLREARTIIRRADQFHIGSNLPQVSWFRDLIMLHGFPEDDTACYDKFDPLSLPERLDRITQLAPHDTTNLHSISCPKERALVAFTKSKQMLGLTATDRELQVECTKILDDVEATSNVRAKGAIGWFKWLVSSETCWLRDFRRRANLPRSSEMAMEHIRSKDDKSIDYSILNFARLENELKDWCRFQLALGNKPSDSDIQRQARLIVYKNDDPWNQTAADDPATLHLFKRQNGLAPKDENGESNMDLPTLSEATEPSMKAPSPKTIHWDLGQIAIGFSSPSNSGQNSGRNSAMEISPAMNQPLMTLVQNQPSTNTNPVQPLKYFLNDANCYGRLVRELTRFVTSCMSPNNPMQHVPTDAELQNQARWVIYDDDDPWNQTAADNAEWIIRFKRDVGLAPADEGPGLPINVGSWRPALGGSGFSPPFLYPTTNEPSTPFVEDVPVTIKHKTYNIKAITAQKFMKSVSQRYKKPATIFCSREMESGLTDFVNAEMAKGVVPSDEALRAKAREILGVDRTGADEAILLQKFKAMVGISRNASPLAGSLPPIDDGMLAEFDEEIGNMDLSGIEMPSSVSPILDAIPAEVAAITPSPPRHSPTHRRSPSQTSPTSQQHSSSKGPGLAQDYAELYRVHAATASPLRRRASTKMASQSGFQFQGQPMQNGSRTSPLGISPPTTTSALSFPEDESTL</sequence>
<feature type="region of interest" description="Disordered" evidence="6">
    <location>
        <begin position="457"/>
        <end position="478"/>
    </location>
</feature>
<feature type="region of interest" description="Disordered" evidence="6">
    <location>
        <begin position="406"/>
        <end position="441"/>
    </location>
</feature>
<dbReference type="InterPro" id="IPR013087">
    <property type="entry name" value="Znf_C2H2_type"/>
</dbReference>
<keyword evidence="3 5" id="KW-0539">Nucleus</keyword>
<evidence type="ECO:0000256" key="4">
    <source>
        <dbReference type="PROSITE-ProRule" id="PRU00042"/>
    </source>
</evidence>
<keyword evidence="4" id="KW-0479">Metal-binding</keyword>
<feature type="region of interest" description="Disordered" evidence="6">
    <location>
        <begin position="941"/>
        <end position="969"/>
    </location>
</feature>
<feature type="compositionally biased region" description="Polar residues" evidence="6">
    <location>
        <begin position="250"/>
        <end position="275"/>
    </location>
</feature>
<dbReference type="PROSITE" id="PS50071">
    <property type="entry name" value="HOMEOBOX_2"/>
    <property type="match status" value="1"/>
</dbReference>
<dbReference type="CDD" id="cd00086">
    <property type="entry name" value="homeodomain"/>
    <property type="match status" value="1"/>
</dbReference>
<dbReference type="InterPro" id="IPR050224">
    <property type="entry name" value="TALE_homeobox"/>
</dbReference>
<dbReference type="GO" id="GO:0008270">
    <property type="term" value="F:zinc ion binding"/>
    <property type="evidence" value="ECO:0007669"/>
    <property type="project" value="UniProtKB-KW"/>
</dbReference>
<reference evidence="9 10" key="1">
    <citation type="submission" date="2016-03" db="EMBL/GenBank/DDBJ databases">
        <authorList>
            <person name="Ploux O."/>
        </authorList>
    </citation>
    <scope>NUCLEOTIDE SEQUENCE [LARGE SCALE GENOMIC DNA]</scope>
    <source>
        <strain evidence="9 10">UAMH 11012</strain>
    </source>
</reference>
<feature type="DNA-binding region" description="Homeobox" evidence="5">
    <location>
        <begin position="276"/>
        <end position="338"/>
    </location>
</feature>
<dbReference type="Proteomes" id="UP000184330">
    <property type="component" value="Unassembled WGS sequence"/>
</dbReference>
<comment type="subcellular location">
    <subcellularLocation>
        <location evidence="5">Nucleus</location>
    </subcellularLocation>
</comment>
<dbReference type="PROSITE" id="PS00028">
    <property type="entry name" value="ZINC_FINGER_C2H2_1"/>
    <property type="match status" value="1"/>
</dbReference>
<feature type="compositionally biased region" description="Low complexity" evidence="6">
    <location>
        <begin position="236"/>
        <end position="249"/>
    </location>
</feature>
<dbReference type="PROSITE" id="PS50157">
    <property type="entry name" value="ZINC_FINGER_C2H2_2"/>
    <property type="match status" value="1"/>
</dbReference>
<dbReference type="SMART" id="SM00355">
    <property type="entry name" value="ZnF_C2H2"/>
    <property type="match status" value="3"/>
</dbReference>
<dbReference type="InterPro" id="IPR008422">
    <property type="entry name" value="KN_HD"/>
</dbReference>
<feature type="region of interest" description="Disordered" evidence="6">
    <location>
        <begin position="226"/>
        <end position="278"/>
    </location>
</feature>
<dbReference type="SUPFAM" id="SSF46689">
    <property type="entry name" value="Homeodomain-like"/>
    <property type="match status" value="1"/>
</dbReference>
<evidence type="ECO:0000256" key="6">
    <source>
        <dbReference type="SAM" id="MobiDB-lite"/>
    </source>
</evidence>
<gene>
    <name evidence="9" type="ORF">PAC_16993</name>
</gene>
<feature type="domain" description="Homeobox" evidence="7">
    <location>
        <begin position="274"/>
        <end position="337"/>
    </location>
</feature>
<keyword evidence="10" id="KW-1185">Reference proteome</keyword>
<feature type="region of interest" description="Disordered" evidence="6">
    <location>
        <begin position="1294"/>
        <end position="1326"/>
    </location>
</feature>
<feature type="compositionally biased region" description="Basic residues" evidence="6">
    <location>
        <begin position="465"/>
        <end position="474"/>
    </location>
</feature>
<dbReference type="GO" id="GO:0003677">
    <property type="term" value="F:DNA binding"/>
    <property type="evidence" value="ECO:0007669"/>
    <property type="project" value="UniProtKB-UniRule"/>
</dbReference>
<proteinExistence type="predicted"/>
<name>A0A1L7XPY0_9HELO</name>
<evidence type="ECO:0000313" key="9">
    <source>
        <dbReference type="EMBL" id="CZR67094.1"/>
    </source>
</evidence>
<keyword evidence="4" id="KW-0863">Zinc-finger</keyword>
<feature type="domain" description="C2H2-type" evidence="8">
    <location>
        <begin position="490"/>
        <end position="518"/>
    </location>
</feature>
<protein>
    <submittedName>
        <fullName evidence="9">Related to monocarboxylate transporter 4</fullName>
    </submittedName>
</protein>
<feature type="compositionally biased region" description="Low complexity" evidence="6">
    <location>
        <begin position="1309"/>
        <end position="1322"/>
    </location>
</feature>
<evidence type="ECO:0000256" key="3">
    <source>
        <dbReference type="ARBA" id="ARBA00023242"/>
    </source>
</evidence>
<dbReference type="InterPro" id="IPR001356">
    <property type="entry name" value="HD"/>
</dbReference>
<evidence type="ECO:0000313" key="10">
    <source>
        <dbReference type="Proteomes" id="UP000184330"/>
    </source>
</evidence>